<organism evidence="2 3">
    <name type="scientific">Eiseniibacteriota bacterium</name>
    <dbReference type="NCBI Taxonomy" id="2212470"/>
    <lineage>
        <taxon>Bacteria</taxon>
        <taxon>Candidatus Eiseniibacteriota</taxon>
    </lineage>
</organism>
<reference evidence="2" key="1">
    <citation type="submission" date="2020-07" db="EMBL/GenBank/DDBJ databases">
        <title>Huge and variable diversity of episymbiotic CPR bacteria and DPANN archaea in groundwater ecosystems.</title>
        <authorList>
            <person name="He C.Y."/>
            <person name="Keren R."/>
            <person name="Whittaker M."/>
            <person name="Farag I.F."/>
            <person name="Doudna J."/>
            <person name="Cate J.H.D."/>
            <person name="Banfield J.F."/>
        </authorList>
    </citation>
    <scope>NUCLEOTIDE SEQUENCE</scope>
    <source>
        <strain evidence="2">NC_groundwater_1813_Pr3_B-0.1um_71_17</strain>
    </source>
</reference>
<name>A0A933SC69_UNCEI</name>
<comment type="caution">
    <text evidence="2">The sequence shown here is derived from an EMBL/GenBank/DDBJ whole genome shotgun (WGS) entry which is preliminary data.</text>
</comment>
<feature type="region of interest" description="Disordered" evidence="1">
    <location>
        <begin position="392"/>
        <end position="420"/>
    </location>
</feature>
<feature type="compositionally biased region" description="Low complexity" evidence="1">
    <location>
        <begin position="393"/>
        <end position="420"/>
    </location>
</feature>
<sequence>MHLRSSRSRATTLWATLVTNRLRIQSAIAIAGVLAAAAAPGAEALHTIAAQLERALERRAIPDASTPEAESLYTRSLRSMQSALPHRLAAGGPGARRLLREQLADALGPRANASAEVWDALLPSGTRFPLRAVASGRPLGASLRAEPGDLVLDAVLAGSTALQRGSSEERALELSVASLDCRDTVLLRVTGTRFSEFATGTTARPNAEYARRQTELMLALHELESAEADERHDPGLINGLHAIAVRGQANDARRAVERTPLLVTETTYAPYAAELTEARALTVVAAILVLRDPLTGARDSVALEGACERTATGLQGVRPGDRNALADSDATLRVDTPSDRAAAAFDDLRARAAASVTTLAGRLALERAARARRRGDRDEAAGLQLFARDCGVSAPARSARPARSASARSRTPAAAPSTAR</sequence>
<dbReference type="Proteomes" id="UP000696931">
    <property type="component" value="Unassembled WGS sequence"/>
</dbReference>
<evidence type="ECO:0000256" key="1">
    <source>
        <dbReference type="SAM" id="MobiDB-lite"/>
    </source>
</evidence>
<gene>
    <name evidence="2" type="ORF">HZA61_09290</name>
</gene>
<dbReference type="AlphaFoldDB" id="A0A933SC69"/>
<protein>
    <submittedName>
        <fullName evidence="2">Uncharacterized protein</fullName>
    </submittedName>
</protein>
<evidence type="ECO:0000313" key="2">
    <source>
        <dbReference type="EMBL" id="MBI5169669.1"/>
    </source>
</evidence>
<accession>A0A933SC69</accession>
<evidence type="ECO:0000313" key="3">
    <source>
        <dbReference type="Proteomes" id="UP000696931"/>
    </source>
</evidence>
<dbReference type="EMBL" id="JACRIW010000062">
    <property type="protein sequence ID" value="MBI5169669.1"/>
    <property type="molecule type" value="Genomic_DNA"/>
</dbReference>
<proteinExistence type="predicted"/>